<evidence type="ECO:0000313" key="1">
    <source>
        <dbReference type="EMBL" id="RGV64337.1"/>
    </source>
</evidence>
<dbReference type="EMBL" id="QRZI01000005">
    <property type="protein sequence ID" value="RGV64337.1"/>
    <property type="molecule type" value="Genomic_DNA"/>
</dbReference>
<gene>
    <name evidence="1" type="ORF">DWW07_09040</name>
</gene>
<organism evidence="1 2">
    <name type="scientific">Blautia obeum</name>
    <dbReference type="NCBI Taxonomy" id="40520"/>
    <lineage>
        <taxon>Bacteria</taxon>
        <taxon>Bacillati</taxon>
        <taxon>Bacillota</taxon>
        <taxon>Clostridia</taxon>
        <taxon>Lachnospirales</taxon>
        <taxon>Lachnospiraceae</taxon>
        <taxon>Blautia</taxon>
    </lineage>
</organism>
<comment type="caution">
    <text evidence="1">The sequence shown here is derived from an EMBL/GenBank/DDBJ whole genome shotgun (WGS) entry which is preliminary data.</text>
</comment>
<evidence type="ECO:0000313" key="2">
    <source>
        <dbReference type="Proteomes" id="UP000265828"/>
    </source>
</evidence>
<accession>A0A395X775</accession>
<sequence>MSSKLKVKKKTRFPVQTSNQAAHAFGRAMQNCQSQIKDMEQKAYEDGFTVGEDWSNTINTVTTMMALRRLYGFSTKRLLDVVRTANKYVEMANEGKMSVLSMMQDIEENTDVRFDEMNKNLVKKMGV</sequence>
<name>A0A395X775_9FIRM</name>
<proteinExistence type="predicted"/>
<dbReference type="AlphaFoldDB" id="A0A395X775"/>
<protein>
    <submittedName>
        <fullName evidence="1">Uncharacterized protein</fullName>
    </submittedName>
</protein>
<dbReference type="Proteomes" id="UP000265828">
    <property type="component" value="Unassembled WGS sequence"/>
</dbReference>
<dbReference type="RefSeq" id="WP_118037058.1">
    <property type="nucleotide sequence ID" value="NZ_QRYY01000006.1"/>
</dbReference>
<reference evidence="1 2" key="1">
    <citation type="submission" date="2018-08" db="EMBL/GenBank/DDBJ databases">
        <title>A genome reference for cultivated species of the human gut microbiota.</title>
        <authorList>
            <person name="Zou Y."/>
            <person name="Xue W."/>
            <person name="Luo G."/>
        </authorList>
    </citation>
    <scope>NUCLEOTIDE SEQUENCE [LARGE SCALE GENOMIC DNA]</scope>
    <source>
        <strain evidence="1 2">AF14-23</strain>
    </source>
</reference>